<dbReference type="RefSeq" id="WP_036886905.1">
    <property type="nucleotide sequence ID" value="NZ_CP054011.1"/>
</dbReference>
<gene>
    <name evidence="1" type="ORF">FIU21_05515</name>
</gene>
<reference evidence="1 2" key="1">
    <citation type="submission" date="2020-05" db="EMBL/GenBank/DDBJ databases">
        <title>FDA dAtabase for Regulatory Grade micrObial Sequences (FDA-ARGOS): Supporting development and validation of Infectious Disease Dx tests.</title>
        <authorList>
            <person name="Moreno J."/>
            <person name="Tallon L."/>
            <person name="Sadzewicz L."/>
            <person name="Zhao X."/>
            <person name="Vavikolanu K."/>
            <person name="Mehta A."/>
            <person name="Aluvathingal J."/>
            <person name="Nadendla S."/>
            <person name="Myers T."/>
            <person name="Yan Y."/>
            <person name="Sichtig H."/>
        </authorList>
    </citation>
    <scope>NUCLEOTIDE SEQUENCE [LARGE SCALE GENOMIC DNA]</scope>
    <source>
        <strain evidence="1 2">FDAARGOS_760</strain>
    </source>
</reference>
<evidence type="ECO:0000313" key="2">
    <source>
        <dbReference type="Proteomes" id="UP000500843"/>
    </source>
</evidence>
<protein>
    <submittedName>
        <fullName evidence="1">Uncharacterized protein</fullName>
    </submittedName>
</protein>
<evidence type="ECO:0000313" key="1">
    <source>
        <dbReference type="EMBL" id="QKH88458.1"/>
    </source>
</evidence>
<accession>A0A7D4KFC4</accession>
<organism evidence="1 2">
    <name type="scientific">Prevotella melaninogenica</name>
    <dbReference type="NCBI Taxonomy" id="28132"/>
    <lineage>
        <taxon>Bacteria</taxon>
        <taxon>Pseudomonadati</taxon>
        <taxon>Bacteroidota</taxon>
        <taxon>Bacteroidia</taxon>
        <taxon>Bacteroidales</taxon>
        <taxon>Prevotellaceae</taxon>
        <taxon>Prevotella</taxon>
    </lineage>
</organism>
<dbReference type="AlphaFoldDB" id="A0A7D4KFC4"/>
<dbReference type="EMBL" id="CP054011">
    <property type="protein sequence ID" value="QKH88458.1"/>
    <property type="molecule type" value="Genomic_DNA"/>
</dbReference>
<dbReference type="Proteomes" id="UP000500843">
    <property type="component" value="Chromosome 2"/>
</dbReference>
<sequence>MDIKHYPYRFVKKVTEPWDGPQGFMLFKELYSFKSPKSNQTYWVWIEVYKHHFYAVKFHLKAHRDSDKKYNVMTGLNEARECIYTCMAIMNEVAKKDSQASFGFIGANRIGESEDNTSRFRVYRRYTLTLFGPNEYEHMFNIGKSAYLLLNKKELRSNPNLINDIVEGFKELYPYFD</sequence>
<proteinExistence type="predicted"/>
<name>A0A7D4KFC4_9BACT</name>